<sequence length="201" mass="22071">MSDSSSNLLNGLFSTTTENPLEVIKRQQEQIQRQLLQQELLNNNLYQSLLNSGLIQNGKSQFQLTSTTTQSSLLNLLQNRNLLSGLSGSGETTASPIISNSLSSLASIFPLGDAISGLGSVFEKLFGTKFWIYAFLIITIGICFIIVSCFCIYCCCCNSFGRNLCKCCCMLSKIKKSTKSSSSKKKKKELENDGKKSKLCI</sequence>
<keyword evidence="2" id="KW-1133">Transmembrane helix</keyword>
<organism evidence="3 4">
    <name type="scientific">Brachionus calyciflorus</name>
    <dbReference type="NCBI Taxonomy" id="104777"/>
    <lineage>
        <taxon>Eukaryota</taxon>
        <taxon>Metazoa</taxon>
        <taxon>Spiralia</taxon>
        <taxon>Gnathifera</taxon>
        <taxon>Rotifera</taxon>
        <taxon>Eurotatoria</taxon>
        <taxon>Monogononta</taxon>
        <taxon>Pseudotrocha</taxon>
        <taxon>Ploima</taxon>
        <taxon>Brachionidae</taxon>
        <taxon>Brachionus</taxon>
    </lineage>
</organism>
<keyword evidence="4" id="KW-1185">Reference proteome</keyword>
<proteinExistence type="predicted"/>
<protein>
    <submittedName>
        <fullName evidence="3">Uncharacterized protein</fullName>
    </submittedName>
</protein>
<feature type="compositionally biased region" description="Basic residues" evidence="1">
    <location>
        <begin position="178"/>
        <end position="187"/>
    </location>
</feature>
<keyword evidence="2" id="KW-0472">Membrane</keyword>
<dbReference type="Proteomes" id="UP000663879">
    <property type="component" value="Unassembled WGS sequence"/>
</dbReference>
<feature type="region of interest" description="Disordered" evidence="1">
    <location>
        <begin position="178"/>
        <end position="201"/>
    </location>
</feature>
<dbReference type="AlphaFoldDB" id="A0A813M6T4"/>
<dbReference type="EMBL" id="CAJNOC010000020">
    <property type="protein sequence ID" value="CAF0706844.1"/>
    <property type="molecule type" value="Genomic_DNA"/>
</dbReference>
<reference evidence="3" key="1">
    <citation type="submission" date="2021-02" db="EMBL/GenBank/DDBJ databases">
        <authorList>
            <person name="Nowell W R."/>
        </authorList>
    </citation>
    <scope>NUCLEOTIDE SEQUENCE</scope>
    <source>
        <strain evidence="3">Ploen Becks lab</strain>
    </source>
</reference>
<comment type="caution">
    <text evidence="3">The sequence shown here is derived from an EMBL/GenBank/DDBJ whole genome shotgun (WGS) entry which is preliminary data.</text>
</comment>
<feature type="transmembrane region" description="Helical" evidence="2">
    <location>
        <begin position="130"/>
        <end position="156"/>
    </location>
</feature>
<evidence type="ECO:0000313" key="3">
    <source>
        <dbReference type="EMBL" id="CAF0706844.1"/>
    </source>
</evidence>
<evidence type="ECO:0000256" key="2">
    <source>
        <dbReference type="SAM" id="Phobius"/>
    </source>
</evidence>
<evidence type="ECO:0000256" key="1">
    <source>
        <dbReference type="SAM" id="MobiDB-lite"/>
    </source>
</evidence>
<feature type="compositionally biased region" description="Basic and acidic residues" evidence="1">
    <location>
        <begin position="188"/>
        <end position="201"/>
    </location>
</feature>
<accession>A0A813M6T4</accession>
<name>A0A813M6T4_9BILA</name>
<evidence type="ECO:0000313" key="4">
    <source>
        <dbReference type="Proteomes" id="UP000663879"/>
    </source>
</evidence>
<gene>
    <name evidence="3" type="ORF">OXX778_LOCUS422</name>
</gene>
<keyword evidence="2" id="KW-0812">Transmembrane</keyword>